<evidence type="ECO:0000313" key="6">
    <source>
        <dbReference type="Proteomes" id="UP000218554"/>
    </source>
</evidence>
<dbReference type="InterPro" id="IPR002104">
    <property type="entry name" value="Integrase_catalytic"/>
</dbReference>
<protein>
    <submittedName>
        <fullName evidence="5">Shufflon-specific DNA recombinase</fullName>
    </submittedName>
</protein>
<keyword evidence="1" id="KW-0229">DNA integration</keyword>
<dbReference type="PROSITE" id="PS51898">
    <property type="entry name" value="TYR_RECOMBINASE"/>
    <property type="match status" value="1"/>
</dbReference>
<accession>A0AAD1C5Y8</accession>
<dbReference type="Gene3D" id="1.10.443.10">
    <property type="entry name" value="Intergrase catalytic core"/>
    <property type="match status" value="1"/>
</dbReference>
<sequence length="382" mass="43247">MTENPTLFEALVHYQKNVSILHKGYEQECYRIARISRSPMAQKPIRDIQSPDIASYRDQRLADLNPKTGKPISPATVRLEMSLLSSLWEIGRIEWGICGANPIKDVRKPKAPPGRERRLLPREERLILRHALQHPNPELFSLVVLAVETAMRQGELLKLDWEHINLRTRVAHLPETKNGSRRDVPLSLRARDALTRLGAKPCGRVFSYTSAGLKSTWKFMLNKLGIKDLHFHDLRHEACSRLFELGTLDIMEIAAISGHKSLTMLKRYTHLRASRLVRKLEGKKRRGHQEALSHLIPYPAAVLADGAGVEVRVLDFDDVVGRGECETTALEAAQAALLRRLVLSMRDQQEIPPPDQYLEAVDPRTVVMLDPLLPVQGRCRAA</sequence>
<evidence type="ECO:0000256" key="3">
    <source>
        <dbReference type="ARBA" id="ARBA00023172"/>
    </source>
</evidence>
<dbReference type="PANTHER" id="PTHR30349">
    <property type="entry name" value="PHAGE INTEGRASE-RELATED"/>
    <property type="match status" value="1"/>
</dbReference>
<dbReference type="KEGG" id="pfuw:KF707C_p110"/>
<dbReference type="InterPro" id="IPR050090">
    <property type="entry name" value="Tyrosine_recombinase_XerCD"/>
</dbReference>
<dbReference type="RefSeq" id="WP_003451616.1">
    <property type="nucleotide sequence ID" value="NZ_AJMR01000135.1"/>
</dbReference>
<evidence type="ECO:0000313" key="5">
    <source>
        <dbReference type="EMBL" id="BAU77400.1"/>
    </source>
</evidence>
<evidence type="ECO:0000256" key="2">
    <source>
        <dbReference type="ARBA" id="ARBA00023125"/>
    </source>
</evidence>
<dbReference type="InterPro" id="IPR013762">
    <property type="entry name" value="Integrase-like_cat_sf"/>
</dbReference>
<feature type="domain" description="Tyr recombinase" evidence="4">
    <location>
        <begin position="114"/>
        <end position="281"/>
    </location>
</feature>
<dbReference type="GO" id="GO:0015074">
    <property type="term" value="P:DNA integration"/>
    <property type="evidence" value="ECO:0007669"/>
    <property type="project" value="UniProtKB-KW"/>
</dbReference>
<dbReference type="Gene3D" id="1.10.150.130">
    <property type="match status" value="1"/>
</dbReference>
<dbReference type="GO" id="GO:0003677">
    <property type="term" value="F:DNA binding"/>
    <property type="evidence" value="ECO:0007669"/>
    <property type="project" value="UniProtKB-KW"/>
</dbReference>
<proteinExistence type="predicted"/>
<dbReference type="Proteomes" id="UP000218554">
    <property type="component" value="Plasmid pKF707"/>
</dbReference>
<dbReference type="Pfam" id="PF00589">
    <property type="entry name" value="Phage_integrase"/>
    <property type="match status" value="1"/>
</dbReference>
<dbReference type="InterPro" id="IPR010998">
    <property type="entry name" value="Integrase_recombinase_N"/>
</dbReference>
<keyword evidence="2" id="KW-0238">DNA-binding</keyword>
<dbReference type="PANTHER" id="PTHR30349:SF94">
    <property type="entry name" value="INTEGRASE_RECOMBINASE HI_1414-RELATED"/>
    <property type="match status" value="1"/>
</dbReference>
<dbReference type="AlphaFoldDB" id="A0AAD1C5Y8"/>
<dbReference type="GO" id="GO:0006310">
    <property type="term" value="P:DNA recombination"/>
    <property type="evidence" value="ECO:0007669"/>
    <property type="project" value="UniProtKB-KW"/>
</dbReference>
<geneLocation type="plasmid" evidence="5 6">
    <name>pKF707</name>
</geneLocation>
<keyword evidence="6" id="KW-1185">Reference proteome</keyword>
<evidence type="ECO:0000259" key="4">
    <source>
        <dbReference type="PROSITE" id="PS51898"/>
    </source>
</evidence>
<dbReference type="InterPro" id="IPR011010">
    <property type="entry name" value="DNA_brk_join_enz"/>
</dbReference>
<reference evidence="5 6" key="1">
    <citation type="journal article" date="2018" name="Int. J. Syst. Evol. Microbiol.">
        <title>Pseudomonas furukawaii sp. nov., a polychlorinated biphenyl-degrading bacterium isolated from biphenyl-contaminated soil in Japan.</title>
        <authorList>
            <person name="Kimura N."/>
            <person name="Watanabe T."/>
            <person name="Suenaga H."/>
            <person name="Fujihara H."/>
            <person name="Futagami T."/>
            <person name="Goto M."/>
            <person name="Hanada S."/>
            <person name="Hirose J."/>
        </authorList>
    </citation>
    <scope>NUCLEOTIDE SEQUENCE [LARGE SCALE GENOMIC DNA]</scope>
    <source>
        <strain evidence="6">DSM 10086 / NBRC 110670 / KF707</strain>
    </source>
</reference>
<evidence type="ECO:0000256" key="1">
    <source>
        <dbReference type="ARBA" id="ARBA00022908"/>
    </source>
</evidence>
<keyword evidence="5" id="KW-0614">Plasmid</keyword>
<dbReference type="EMBL" id="AP014863">
    <property type="protein sequence ID" value="BAU77400.1"/>
    <property type="molecule type" value="Genomic_DNA"/>
</dbReference>
<dbReference type="SUPFAM" id="SSF56349">
    <property type="entry name" value="DNA breaking-rejoining enzymes"/>
    <property type="match status" value="1"/>
</dbReference>
<name>A0AAD1C5Y8_METFU</name>
<keyword evidence="3" id="KW-0233">DNA recombination</keyword>
<organism evidence="5 6">
    <name type="scientific">Metapseudomonas furukawaii</name>
    <name type="common">Pseudomonas furukawaii</name>
    <dbReference type="NCBI Taxonomy" id="1149133"/>
    <lineage>
        <taxon>Bacteria</taxon>
        <taxon>Pseudomonadati</taxon>
        <taxon>Pseudomonadota</taxon>
        <taxon>Gammaproteobacteria</taxon>
        <taxon>Pseudomonadales</taxon>
        <taxon>Pseudomonadaceae</taxon>
        <taxon>Metapseudomonas</taxon>
    </lineage>
</organism>
<dbReference type="CDD" id="cd00796">
    <property type="entry name" value="INT_Rci_Hp1_C"/>
    <property type="match status" value="1"/>
</dbReference>
<gene>
    <name evidence="5" type="ORF">KF707C_p110</name>
</gene>